<dbReference type="RefSeq" id="WP_202858281.1">
    <property type="nucleotide sequence ID" value="NZ_JAEUGD010000065.1"/>
</dbReference>
<evidence type="ECO:0000313" key="14">
    <source>
        <dbReference type="EMBL" id="MBL6448740.1"/>
    </source>
</evidence>
<dbReference type="EMBL" id="JAEUGD010000065">
    <property type="protein sequence ID" value="MBL6448740.1"/>
    <property type="molecule type" value="Genomic_DNA"/>
</dbReference>
<keyword evidence="15" id="KW-1185">Reference proteome</keyword>
<reference evidence="14" key="1">
    <citation type="submission" date="2021-01" db="EMBL/GenBank/DDBJ databases">
        <title>Fulvivirga kasyanovii gen. nov., sp nov., a novel member of the phylum Bacteroidetes isolated from seawater in a mussel farm.</title>
        <authorList>
            <person name="Zhao L.-H."/>
            <person name="Wang Z.-J."/>
        </authorList>
    </citation>
    <scope>NUCLEOTIDE SEQUENCE</scope>
    <source>
        <strain evidence="14">29W222</strain>
    </source>
</reference>
<evidence type="ECO:0000256" key="2">
    <source>
        <dbReference type="ARBA" id="ARBA00007405"/>
    </source>
</evidence>
<dbReference type="GO" id="GO:0071897">
    <property type="term" value="P:DNA biosynthetic process"/>
    <property type="evidence" value="ECO:0007669"/>
    <property type="project" value="UniProtKB-KW"/>
</dbReference>
<dbReference type="EC" id="1.17.4.1" evidence="11"/>
<dbReference type="Pfam" id="PF02867">
    <property type="entry name" value="Ribonuc_red_lgC"/>
    <property type="match status" value="2"/>
</dbReference>
<evidence type="ECO:0000256" key="3">
    <source>
        <dbReference type="ARBA" id="ARBA00022628"/>
    </source>
</evidence>
<dbReference type="SUPFAM" id="SSF48168">
    <property type="entry name" value="R1 subunit of ribonucleotide reductase, N-terminal domain"/>
    <property type="match status" value="1"/>
</dbReference>
<dbReference type="Pfam" id="PF00317">
    <property type="entry name" value="Ribonuc_red_lgN"/>
    <property type="match status" value="1"/>
</dbReference>
<evidence type="ECO:0000256" key="6">
    <source>
        <dbReference type="ARBA" id="ARBA00023002"/>
    </source>
</evidence>
<keyword evidence="5 11" id="KW-0547">Nucleotide-binding</keyword>
<evidence type="ECO:0000256" key="4">
    <source>
        <dbReference type="ARBA" id="ARBA00022634"/>
    </source>
</evidence>
<dbReference type="SUPFAM" id="SSF51998">
    <property type="entry name" value="PFL-like glycyl radical enzymes"/>
    <property type="match status" value="1"/>
</dbReference>
<dbReference type="GO" id="GO:0005524">
    <property type="term" value="F:ATP binding"/>
    <property type="evidence" value="ECO:0007669"/>
    <property type="project" value="InterPro"/>
</dbReference>
<dbReference type="GO" id="GO:0009263">
    <property type="term" value="P:deoxyribonucleotide biosynthetic process"/>
    <property type="evidence" value="ECO:0007669"/>
    <property type="project" value="UniProtKB-KW"/>
</dbReference>
<dbReference type="GO" id="GO:0004748">
    <property type="term" value="F:ribonucleoside-diphosphate reductase activity, thioredoxin disulfide as acceptor"/>
    <property type="evidence" value="ECO:0007669"/>
    <property type="project" value="UniProtKB-EC"/>
</dbReference>
<dbReference type="PRINTS" id="PR01183">
    <property type="entry name" value="RIBORDTASEM1"/>
</dbReference>
<feature type="domain" description="Ribonucleotide reductase large subunit C-terminal" evidence="13">
    <location>
        <begin position="412"/>
        <end position="559"/>
    </location>
</feature>
<dbReference type="PANTHER" id="PTHR43371:SF1">
    <property type="entry name" value="RIBONUCLEOSIDE-DIPHOSPHATE REDUCTASE"/>
    <property type="match status" value="1"/>
</dbReference>
<keyword evidence="9 11" id="KW-0170">Cobalt</keyword>
<comment type="catalytic activity">
    <reaction evidence="10 11">
        <text>a 2'-deoxyribonucleoside 5'-diphosphate + [thioredoxin]-disulfide + H2O = a ribonucleoside 5'-diphosphate + [thioredoxin]-dithiol</text>
        <dbReference type="Rhea" id="RHEA:23252"/>
        <dbReference type="Rhea" id="RHEA-COMP:10698"/>
        <dbReference type="Rhea" id="RHEA-COMP:10700"/>
        <dbReference type="ChEBI" id="CHEBI:15377"/>
        <dbReference type="ChEBI" id="CHEBI:29950"/>
        <dbReference type="ChEBI" id="CHEBI:50058"/>
        <dbReference type="ChEBI" id="CHEBI:57930"/>
        <dbReference type="ChEBI" id="CHEBI:73316"/>
        <dbReference type="EC" id="1.17.4.1"/>
    </reaction>
</comment>
<dbReference type="InterPro" id="IPR050862">
    <property type="entry name" value="RdRp_reductase_class-2"/>
</dbReference>
<evidence type="ECO:0000313" key="15">
    <source>
        <dbReference type="Proteomes" id="UP000614216"/>
    </source>
</evidence>
<dbReference type="InterPro" id="IPR013509">
    <property type="entry name" value="RNR_lsu_N"/>
</dbReference>
<dbReference type="Gene3D" id="3.20.70.20">
    <property type="match status" value="1"/>
</dbReference>
<dbReference type="PANTHER" id="PTHR43371">
    <property type="entry name" value="VITAMIN B12-DEPENDENT RIBONUCLEOTIDE REDUCTASE"/>
    <property type="match status" value="1"/>
</dbReference>
<comment type="similarity">
    <text evidence="2 11">Belongs to the ribonucleoside diphosphate reductase class-2 family.</text>
</comment>
<evidence type="ECO:0000256" key="5">
    <source>
        <dbReference type="ARBA" id="ARBA00022741"/>
    </source>
</evidence>
<dbReference type="Proteomes" id="UP000614216">
    <property type="component" value="Unassembled WGS sequence"/>
</dbReference>
<comment type="function">
    <text evidence="11">Catalyzes the reduction of ribonucleotides to deoxyribonucleotides. May function to provide a pool of deoxyribonucleotide precursors for DNA repair during oxygen limitation and/or for immediate growth after restoration of oxygen.</text>
</comment>
<keyword evidence="3 11" id="KW-0846">Cobalamin</keyword>
<name>A0A937G2F2_9BACT</name>
<evidence type="ECO:0000256" key="1">
    <source>
        <dbReference type="ARBA" id="ARBA00001922"/>
    </source>
</evidence>
<evidence type="ECO:0000256" key="10">
    <source>
        <dbReference type="ARBA" id="ARBA00047754"/>
    </source>
</evidence>
<evidence type="ECO:0000256" key="11">
    <source>
        <dbReference type="RuleBase" id="RU364064"/>
    </source>
</evidence>
<sequence>MLQAKTNGKVLLSKNALKVLESRYLKRNTFGKVTETPLEMFQRVSKAVAQAELCWGSNTDVKVWEEKFYRMLTALHFLPNSPTLMNAGLSAPQLSACFVLPVEDHLKDIFSSLKLAALVQKSGGGTGFNFSHLRPKNDLLIHTQGQASGPVAFMKIFNTATTYIKQGGKRRGANMGILNIDHPDIEEFICCKRRENAFTNFNISIGIYDHFMNALQVDGDWLLIHPRTGAITKVVKAKHLWNLIIENAWSGGDPGLIFLDTINQFNPTPSLGTIEATNPCGEVPLLPYEACNLGSINVAAFIKQKKFDWPALEQTVILATRFLDNVIEASEFPSLRIKNMVKGNRKIGLGVMGWAEALSKLEIPYDSNHAVETGRTLMRFIAEKSLTASYMLARERGPFTNWQKHASNQHIPVRNATRTCIAPTGTISILANTSSSIEPYFALAYRRQHILEGSTLYESNNTLLEYLKQKHIDPAGVISHIEKTGTLRGMKSIPSSVKALFKTAPEIHPSWHLKHQKAFQEFTDNAVSKTINLPQKAKPSDVHDIYFSAWEMKLKGITIFRLNSRKKQVLDSGIKSDVKSCKVCIE</sequence>
<dbReference type="GO" id="GO:0031419">
    <property type="term" value="F:cobalamin binding"/>
    <property type="evidence" value="ECO:0007669"/>
    <property type="project" value="UniProtKB-KW"/>
</dbReference>
<protein>
    <recommendedName>
        <fullName evidence="11">Vitamin B12-dependent ribonucleotide reductase</fullName>
        <ecNumber evidence="11">1.17.4.1</ecNumber>
    </recommendedName>
</protein>
<keyword evidence="8" id="KW-1015">Disulfide bond</keyword>
<keyword evidence="4 11" id="KW-0237">DNA synthesis</keyword>
<evidence type="ECO:0000259" key="12">
    <source>
        <dbReference type="Pfam" id="PF00317"/>
    </source>
</evidence>
<dbReference type="NCBIfam" id="TIGR02504">
    <property type="entry name" value="NrdJ_Z"/>
    <property type="match status" value="1"/>
</dbReference>
<keyword evidence="6 11" id="KW-0560">Oxidoreductase</keyword>
<dbReference type="AlphaFoldDB" id="A0A937G2F2"/>
<evidence type="ECO:0000256" key="8">
    <source>
        <dbReference type="ARBA" id="ARBA00023157"/>
    </source>
</evidence>
<proteinExistence type="inferred from homology"/>
<evidence type="ECO:0000256" key="9">
    <source>
        <dbReference type="ARBA" id="ARBA00023285"/>
    </source>
</evidence>
<comment type="caution">
    <text evidence="14">The sequence shown here is derived from an EMBL/GenBank/DDBJ whole genome shotgun (WGS) entry which is preliminary data.</text>
</comment>
<evidence type="ECO:0000256" key="7">
    <source>
        <dbReference type="ARBA" id="ARBA00023116"/>
    </source>
</evidence>
<dbReference type="InterPro" id="IPR013344">
    <property type="entry name" value="RNR_NrdJ/NrdZ"/>
</dbReference>
<dbReference type="InterPro" id="IPR000788">
    <property type="entry name" value="RNR_lg_C"/>
</dbReference>
<feature type="domain" description="Ribonucleotide reductase large subunit N-terminal" evidence="12">
    <location>
        <begin position="12"/>
        <end position="89"/>
    </location>
</feature>
<dbReference type="CDD" id="cd02888">
    <property type="entry name" value="RNR_II_dimer"/>
    <property type="match status" value="1"/>
</dbReference>
<feature type="domain" description="Ribonucleotide reductase large subunit C-terminal" evidence="13">
    <location>
        <begin position="95"/>
        <end position="408"/>
    </location>
</feature>
<gene>
    <name evidence="14" type="ORF">JMN32_20680</name>
</gene>
<accession>A0A937G2F2</accession>
<organism evidence="14 15">
    <name type="scientific">Fulvivirga marina</name>
    <dbReference type="NCBI Taxonomy" id="2494733"/>
    <lineage>
        <taxon>Bacteria</taxon>
        <taxon>Pseudomonadati</taxon>
        <taxon>Bacteroidota</taxon>
        <taxon>Cytophagia</taxon>
        <taxon>Cytophagales</taxon>
        <taxon>Fulvivirgaceae</taxon>
        <taxon>Fulvivirga</taxon>
    </lineage>
</organism>
<comment type="cofactor">
    <cofactor evidence="1 11">
        <name>adenosylcob(III)alamin</name>
        <dbReference type="ChEBI" id="CHEBI:18408"/>
    </cofactor>
</comment>
<keyword evidence="7" id="KW-0215">Deoxyribonucleotide synthesis</keyword>
<dbReference type="InterPro" id="IPR008926">
    <property type="entry name" value="RNR_R1-su_N"/>
</dbReference>
<evidence type="ECO:0000259" key="13">
    <source>
        <dbReference type="Pfam" id="PF02867"/>
    </source>
</evidence>